<organism evidence="2">
    <name type="scientific">Salvia splendens</name>
    <name type="common">Scarlet sage</name>
    <dbReference type="NCBI Taxonomy" id="180675"/>
    <lineage>
        <taxon>Eukaryota</taxon>
        <taxon>Viridiplantae</taxon>
        <taxon>Streptophyta</taxon>
        <taxon>Embryophyta</taxon>
        <taxon>Tracheophyta</taxon>
        <taxon>Spermatophyta</taxon>
        <taxon>Magnoliopsida</taxon>
        <taxon>eudicotyledons</taxon>
        <taxon>Gunneridae</taxon>
        <taxon>Pentapetalae</taxon>
        <taxon>asterids</taxon>
        <taxon>lamiids</taxon>
        <taxon>Lamiales</taxon>
        <taxon>Lamiaceae</taxon>
        <taxon>Nepetoideae</taxon>
        <taxon>Mentheae</taxon>
        <taxon>Salviinae</taxon>
        <taxon>Salvia</taxon>
        <taxon>Salvia subgen. Calosphace</taxon>
        <taxon>core Calosphace</taxon>
    </lineage>
</organism>
<sequence length="116" mass="13547">MKEKIEAEDSPNRESEKIGEHLICDFSRLYRMMKRLITARSPNFTTQNWMRRTNHGLKNKEEAEPPTLCCAELPCLFHYPLFGLPENKGGIAKTRKQTTKEEHKKFSSCNRSNRCS</sequence>
<keyword evidence="3" id="KW-1185">Reference proteome</keyword>
<evidence type="ECO:0000256" key="1">
    <source>
        <dbReference type="SAM" id="MobiDB-lite"/>
    </source>
</evidence>
<proteinExistence type="predicted"/>
<gene>
    <name evidence="2" type="ORF">SASPL_110870</name>
</gene>
<dbReference type="AlphaFoldDB" id="A0A8X9A347"/>
<comment type="caution">
    <text evidence="2">The sequence shown here is derived from an EMBL/GenBank/DDBJ whole genome shotgun (WGS) entry which is preliminary data.</text>
</comment>
<dbReference type="Proteomes" id="UP000298416">
    <property type="component" value="Unassembled WGS sequence"/>
</dbReference>
<feature type="compositionally biased region" description="Polar residues" evidence="1">
    <location>
        <begin position="107"/>
        <end position="116"/>
    </location>
</feature>
<reference evidence="2" key="2">
    <citation type="submission" date="2020-08" db="EMBL/GenBank/DDBJ databases">
        <title>Plant Genome Project.</title>
        <authorList>
            <person name="Zhang R.-G."/>
        </authorList>
    </citation>
    <scope>NUCLEOTIDE SEQUENCE</scope>
    <source>
        <strain evidence="2">Huo1</strain>
        <tissue evidence="2">Leaf</tissue>
    </source>
</reference>
<feature type="region of interest" description="Disordered" evidence="1">
    <location>
        <begin position="88"/>
        <end position="116"/>
    </location>
</feature>
<name>A0A8X9A347_SALSN</name>
<accession>A0A8X9A347</accession>
<reference evidence="2" key="1">
    <citation type="submission" date="2018-01" db="EMBL/GenBank/DDBJ databases">
        <authorList>
            <person name="Mao J.F."/>
        </authorList>
    </citation>
    <scope>NUCLEOTIDE SEQUENCE</scope>
    <source>
        <strain evidence="2">Huo1</strain>
        <tissue evidence="2">Leaf</tissue>
    </source>
</reference>
<protein>
    <submittedName>
        <fullName evidence="2">Uncharacterized protein</fullName>
    </submittedName>
</protein>
<dbReference type="EMBL" id="PNBA02000004">
    <property type="protein sequence ID" value="KAG6426643.1"/>
    <property type="molecule type" value="Genomic_DNA"/>
</dbReference>
<evidence type="ECO:0000313" key="2">
    <source>
        <dbReference type="EMBL" id="KAG6426643.1"/>
    </source>
</evidence>
<evidence type="ECO:0000313" key="3">
    <source>
        <dbReference type="Proteomes" id="UP000298416"/>
    </source>
</evidence>